<dbReference type="AlphaFoldDB" id="C2FYR8"/>
<organism evidence="1 2">
    <name type="scientific">Sphingobacterium spiritivorum ATCC 33300</name>
    <dbReference type="NCBI Taxonomy" id="525372"/>
    <lineage>
        <taxon>Bacteria</taxon>
        <taxon>Pseudomonadati</taxon>
        <taxon>Bacteroidota</taxon>
        <taxon>Sphingobacteriia</taxon>
        <taxon>Sphingobacteriales</taxon>
        <taxon>Sphingobacteriaceae</taxon>
        <taxon>Sphingobacterium</taxon>
    </lineage>
</organism>
<gene>
    <name evidence="1" type="ORF">HMPREF0765_2474</name>
</gene>
<dbReference type="Proteomes" id="UP000006241">
    <property type="component" value="Unassembled WGS sequence"/>
</dbReference>
<sequence length="41" mass="4366">MTGLSGEKFIAPSGRLILTQKVIWLILLVRTPTDAAAAEAL</sequence>
<accession>C2FYR8</accession>
<protein>
    <submittedName>
        <fullName evidence="1">Uncharacterized protein</fullName>
    </submittedName>
</protein>
<proteinExistence type="predicted"/>
<reference evidence="1 2" key="1">
    <citation type="submission" date="2009-01" db="EMBL/GenBank/DDBJ databases">
        <authorList>
            <person name="Qin X."/>
            <person name="Bachman B."/>
            <person name="Battles P."/>
            <person name="Bell A."/>
            <person name="Bess C."/>
            <person name="Bickham C."/>
            <person name="Chaboub L."/>
            <person name="Chen D."/>
            <person name="Coyle M."/>
            <person name="Deiros D.R."/>
            <person name="Dinh H."/>
            <person name="Forbes L."/>
            <person name="Fowler G."/>
            <person name="Francisco L."/>
            <person name="Fu Q."/>
            <person name="Gubbala S."/>
            <person name="Hale W."/>
            <person name="Han Y."/>
            <person name="Hemphill L."/>
            <person name="Highlander S.K."/>
            <person name="Hirani K."/>
            <person name="Hogues M."/>
            <person name="Jackson L."/>
            <person name="Jakkamsetti A."/>
            <person name="Javaid M."/>
            <person name="Jiang H."/>
            <person name="Korchina V."/>
            <person name="Kovar C."/>
            <person name="Lara F."/>
            <person name="Lee S."/>
            <person name="Mata R."/>
            <person name="Mathew T."/>
            <person name="Moen C."/>
            <person name="Morales K."/>
            <person name="Munidasa M."/>
            <person name="Nazareth L."/>
            <person name="Ngo R."/>
            <person name="Nguyen L."/>
            <person name="Okwuonu G."/>
            <person name="Ongeri F."/>
            <person name="Patil S."/>
            <person name="Petrosino J."/>
            <person name="Pham C."/>
            <person name="Pham P."/>
            <person name="Pu L.-L."/>
            <person name="Puazo M."/>
            <person name="Raj R."/>
            <person name="Reid J."/>
            <person name="Rouhana J."/>
            <person name="Saada N."/>
            <person name="Shang Y."/>
            <person name="Simmons D."/>
            <person name="Thornton R."/>
            <person name="Warren J."/>
            <person name="Weissenberger G."/>
            <person name="Zhang J."/>
            <person name="Zhang L."/>
            <person name="Zhou C."/>
            <person name="Zhu D."/>
            <person name="Muzny D."/>
            <person name="Worley K."/>
            <person name="Gibbs R."/>
        </authorList>
    </citation>
    <scope>NUCLEOTIDE SEQUENCE [LARGE SCALE GENOMIC DNA]</scope>
    <source>
        <strain evidence="1 2">ATCC 33300</strain>
    </source>
</reference>
<comment type="caution">
    <text evidence="1">The sequence shown here is derived from an EMBL/GenBank/DDBJ whole genome shotgun (WGS) entry which is preliminary data.</text>
</comment>
<evidence type="ECO:0000313" key="1">
    <source>
        <dbReference type="EMBL" id="EEI91903.1"/>
    </source>
</evidence>
<dbReference type="EMBL" id="ACHB01000060">
    <property type="protein sequence ID" value="EEI91903.1"/>
    <property type="molecule type" value="Genomic_DNA"/>
</dbReference>
<dbReference type="HOGENOM" id="CLU_3276835_0_0_10"/>
<name>C2FYR8_SPHSI</name>
<evidence type="ECO:0000313" key="2">
    <source>
        <dbReference type="Proteomes" id="UP000006241"/>
    </source>
</evidence>